<dbReference type="SMR" id="Q95XV5"/>
<organism evidence="2 3">
    <name type="scientific">Caenorhabditis elegans</name>
    <dbReference type="NCBI Taxonomy" id="6239"/>
    <lineage>
        <taxon>Eukaryota</taxon>
        <taxon>Metazoa</taxon>
        <taxon>Ecdysozoa</taxon>
        <taxon>Nematoda</taxon>
        <taxon>Chromadorea</taxon>
        <taxon>Rhabditida</taxon>
        <taxon>Rhabditina</taxon>
        <taxon>Rhabditomorpha</taxon>
        <taxon>Rhabditoidea</taxon>
        <taxon>Rhabditidae</taxon>
        <taxon>Peloderinae</taxon>
        <taxon>Caenorhabditis</taxon>
    </lineage>
</organism>
<dbReference type="UCSC" id="Y57E12AL.4">
    <property type="organism name" value="c. elegans"/>
</dbReference>
<protein>
    <submittedName>
        <fullName evidence="2">DUF148 domain-containing protein</fullName>
    </submittedName>
</protein>
<sequence length="106" mass="11806">MFLKFSLLFIFCCVALASTDGQIFSPKDVENGLISEGVTEPGAHEITEFLFKERPDDVTAGELKIEFQKFLASLSEGDKAAVRQIINKELDKFFEGNEESVSILLN</sequence>
<evidence type="ECO:0000313" key="4">
    <source>
        <dbReference type="WormBase" id="Y57E12AL.4"/>
    </source>
</evidence>
<gene>
    <name evidence="2 4" type="primary">spig-8</name>
    <name evidence="2" type="ORF">CELE_Y57E12AL.4</name>
    <name evidence="4" type="ORF">Y57E12AL.4</name>
</gene>
<evidence type="ECO:0000313" key="2">
    <source>
        <dbReference type="EMBL" id="CCD69749.2"/>
    </source>
</evidence>
<proteinExistence type="predicted"/>
<evidence type="ECO:0000256" key="1">
    <source>
        <dbReference type="SAM" id="SignalP"/>
    </source>
</evidence>
<dbReference type="FunCoup" id="Q95XV5">
    <property type="interactions" value="308"/>
</dbReference>
<evidence type="ECO:0000313" key="3">
    <source>
        <dbReference type="Proteomes" id="UP000001940"/>
    </source>
</evidence>
<accession>Q95XV5</accession>
<dbReference type="HOGENOM" id="CLU_1596021_0_0_1"/>
<dbReference type="EMBL" id="BX284605">
    <property type="protein sequence ID" value="CCD69749.2"/>
    <property type="molecule type" value="Genomic_DNA"/>
</dbReference>
<feature type="signal peptide" evidence="1">
    <location>
        <begin position="1"/>
        <end position="17"/>
    </location>
</feature>
<dbReference type="Proteomes" id="UP000001940">
    <property type="component" value="Chromosome V"/>
</dbReference>
<dbReference type="CTD" id="190356"/>
<reference evidence="2 3" key="1">
    <citation type="journal article" date="1998" name="Science">
        <title>Genome sequence of the nematode C. elegans: a platform for investigating biology.</title>
        <authorList>
            <consortium name="The C. elegans sequencing consortium"/>
            <person name="Sulson J.E."/>
            <person name="Waterston R."/>
        </authorList>
    </citation>
    <scope>NUCLEOTIDE SEQUENCE [LARGE SCALE GENOMIC DNA]</scope>
    <source>
        <strain evidence="2 3">Bristol N2</strain>
    </source>
</reference>
<dbReference type="WormBase" id="Y57E12AL.4">
    <property type="protein sequence ID" value="CE52448"/>
    <property type="gene ID" value="WBGene00021958"/>
    <property type="gene designation" value="spig-8"/>
</dbReference>
<keyword evidence="3" id="KW-1185">Reference proteome</keyword>
<name>Q95XV5_CAEEL</name>
<dbReference type="AGR" id="WB:WBGene00021958"/>
<dbReference type="OrthoDB" id="5853371at2759"/>
<dbReference type="AlphaFoldDB" id="Q95XV5"/>
<feature type="chain" id="PRO_5014178521" evidence="1">
    <location>
        <begin position="18"/>
        <end position="106"/>
    </location>
</feature>
<dbReference type="RefSeq" id="NP_001346709.1">
    <property type="nucleotide sequence ID" value="NM_001359780.2"/>
</dbReference>
<keyword evidence="1" id="KW-0732">Signal</keyword>
<dbReference type="InParanoid" id="Q95XV5"/>
<dbReference type="GeneID" id="190356"/>
<dbReference type="KEGG" id="cel:CELE_Y57E12AL.4"/>
<dbReference type="Bgee" id="WBGene00021958">
    <property type="expression patterns" value="Expressed in adult organism"/>
</dbReference>